<protein>
    <submittedName>
        <fullName evidence="7">Uncharacterized protein</fullName>
    </submittedName>
</protein>
<evidence type="ECO:0000259" key="6">
    <source>
        <dbReference type="Pfam" id="PF17766"/>
    </source>
</evidence>
<dbReference type="Gene3D" id="3.40.50.200">
    <property type="entry name" value="Peptidase S8/S53 domain"/>
    <property type="match status" value="1"/>
</dbReference>
<gene>
    <name evidence="7" type="ORF">LITE_LOCUS34498</name>
</gene>
<keyword evidence="3" id="KW-0732">Signal</keyword>
<reference evidence="7" key="1">
    <citation type="submission" date="2022-08" db="EMBL/GenBank/DDBJ databases">
        <authorList>
            <person name="Gutierrez-Valencia J."/>
        </authorList>
    </citation>
    <scope>NUCLEOTIDE SEQUENCE</scope>
</reference>
<evidence type="ECO:0000313" key="7">
    <source>
        <dbReference type="EMBL" id="CAI0460527.1"/>
    </source>
</evidence>
<evidence type="ECO:0000313" key="8">
    <source>
        <dbReference type="Proteomes" id="UP001154282"/>
    </source>
</evidence>
<accession>A0AAV0NQ56</accession>
<dbReference type="Proteomes" id="UP001154282">
    <property type="component" value="Unassembled WGS sequence"/>
</dbReference>
<dbReference type="GO" id="GO:0004252">
    <property type="term" value="F:serine-type endopeptidase activity"/>
    <property type="evidence" value="ECO:0007669"/>
    <property type="project" value="InterPro"/>
</dbReference>
<proteinExistence type="inferred from homology"/>
<organism evidence="7 8">
    <name type="scientific">Linum tenue</name>
    <dbReference type="NCBI Taxonomy" id="586396"/>
    <lineage>
        <taxon>Eukaryota</taxon>
        <taxon>Viridiplantae</taxon>
        <taxon>Streptophyta</taxon>
        <taxon>Embryophyta</taxon>
        <taxon>Tracheophyta</taxon>
        <taxon>Spermatophyta</taxon>
        <taxon>Magnoliopsida</taxon>
        <taxon>eudicotyledons</taxon>
        <taxon>Gunneridae</taxon>
        <taxon>Pentapetalae</taxon>
        <taxon>rosids</taxon>
        <taxon>fabids</taxon>
        <taxon>Malpighiales</taxon>
        <taxon>Linaceae</taxon>
        <taxon>Linum</taxon>
    </lineage>
</organism>
<comment type="subcellular location">
    <subcellularLocation>
        <location evidence="1">Secreted</location>
    </subcellularLocation>
</comment>
<dbReference type="EMBL" id="CAMGYJ010000008">
    <property type="protein sequence ID" value="CAI0460527.1"/>
    <property type="molecule type" value="Genomic_DNA"/>
</dbReference>
<keyword evidence="8" id="KW-1185">Reference proteome</keyword>
<dbReference type="Gene3D" id="3.50.30.30">
    <property type="match status" value="1"/>
</dbReference>
<dbReference type="Gene3D" id="2.60.40.2310">
    <property type="match status" value="1"/>
</dbReference>
<dbReference type="GO" id="GO:0006508">
    <property type="term" value="P:proteolysis"/>
    <property type="evidence" value="ECO:0007669"/>
    <property type="project" value="InterPro"/>
</dbReference>
<dbReference type="InterPro" id="IPR045051">
    <property type="entry name" value="SBT"/>
</dbReference>
<evidence type="ECO:0000256" key="4">
    <source>
        <dbReference type="PROSITE-ProRule" id="PRU01240"/>
    </source>
</evidence>
<dbReference type="GO" id="GO:0005576">
    <property type="term" value="C:extracellular region"/>
    <property type="evidence" value="ECO:0007669"/>
    <property type="project" value="UniProtKB-SubCell"/>
</dbReference>
<dbReference type="SUPFAM" id="SSF52743">
    <property type="entry name" value="Subtilisin-like"/>
    <property type="match status" value="1"/>
</dbReference>
<comment type="caution">
    <text evidence="7">The sequence shown here is derived from an EMBL/GenBank/DDBJ whole genome shotgun (WGS) entry which is preliminary data.</text>
</comment>
<feature type="domain" description="Peptidase S8/S53" evidence="5">
    <location>
        <begin position="35"/>
        <end position="132"/>
    </location>
</feature>
<evidence type="ECO:0000256" key="2">
    <source>
        <dbReference type="ARBA" id="ARBA00011073"/>
    </source>
</evidence>
<comment type="caution">
    <text evidence="4">Lacks conserved residue(s) required for the propagation of feature annotation.</text>
</comment>
<dbReference type="AlphaFoldDB" id="A0AAV0NQ56"/>
<evidence type="ECO:0000259" key="5">
    <source>
        <dbReference type="Pfam" id="PF00082"/>
    </source>
</evidence>
<evidence type="ECO:0000256" key="3">
    <source>
        <dbReference type="ARBA" id="ARBA00022729"/>
    </source>
</evidence>
<dbReference type="PROSITE" id="PS51892">
    <property type="entry name" value="SUBTILASE"/>
    <property type="match status" value="1"/>
</dbReference>
<dbReference type="InterPro" id="IPR041469">
    <property type="entry name" value="Subtilisin-like_FN3"/>
</dbReference>
<comment type="similarity">
    <text evidence="2 4">Belongs to the peptidase S8 family.</text>
</comment>
<name>A0AAV0NQ56_9ROSI</name>
<dbReference type="Pfam" id="PF17766">
    <property type="entry name" value="fn3_6"/>
    <property type="match status" value="1"/>
</dbReference>
<dbReference type="InterPro" id="IPR036852">
    <property type="entry name" value="Peptidase_S8/S53_dom_sf"/>
</dbReference>
<dbReference type="PANTHER" id="PTHR10795">
    <property type="entry name" value="PROPROTEIN CONVERTASE SUBTILISIN/KEXIN"/>
    <property type="match status" value="1"/>
</dbReference>
<dbReference type="Pfam" id="PF00082">
    <property type="entry name" value="Peptidase_S8"/>
    <property type="match status" value="1"/>
</dbReference>
<sequence length="331" mass="35831">MVMTVDDGEKVKCYINSTAQPRASLAFRITNLDARPAPAVTDFSSRGPSLTCPSVLKPDIMGPGFLILAAWPPNVEAHPYYFPGRYTNFNIVSGTSMACPHLAGVGALLKKAHPDWSPAAVRSAIMTTADTTDLSGGPIQDSNPAHHGPAATGFAMGAGQVNPNKALHPGLVYDLGSSDYVNLLCAMNFTANQIRAITRSVTDCSSSSAPSSDLNYPSFVAVFSANRSDHVLELRRTLTNVDDDQEIMATYYEAHVTALDGFKVRVVPEKLVFKCKGDEQSFKLVLEMESHLKEEDNKPFLRSGYLKWIQVGGSKRVVQSPVVATNINSFF</sequence>
<evidence type="ECO:0000256" key="1">
    <source>
        <dbReference type="ARBA" id="ARBA00004613"/>
    </source>
</evidence>
<dbReference type="InterPro" id="IPR000209">
    <property type="entry name" value="Peptidase_S8/S53_dom"/>
</dbReference>
<feature type="domain" description="Subtilisin-like protease fibronectin type-III" evidence="6">
    <location>
        <begin position="213"/>
        <end position="323"/>
    </location>
</feature>